<feature type="domain" description="N-acetyltransferase" evidence="1">
    <location>
        <begin position="1"/>
        <end position="111"/>
    </location>
</feature>
<gene>
    <name evidence="2" type="ORF">SAMEA1982600_03751</name>
</gene>
<dbReference type="Gene3D" id="3.40.50.1240">
    <property type="entry name" value="Phosphoglycerate mutase-like"/>
    <property type="match status" value="1"/>
</dbReference>
<dbReference type="AlphaFoldDB" id="A0A157QN08"/>
<protein>
    <submittedName>
        <fullName evidence="2">Bifunctional RNase H/acid phosphatase</fullName>
    </submittedName>
</protein>
<dbReference type="Pfam" id="PF00583">
    <property type="entry name" value="Acetyltransf_1"/>
    <property type="match status" value="1"/>
</dbReference>
<dbReference type="InterPro" id="IPR000182">
    <property type="entry name" value="GNAT_dom"/>
</dbReference>
<reference evidence="2 3" key="1">
    <citation type="submission" date="2016-03" db="EMBL/GenBank/DDBJ databases">
        <authorList>
            <consortium name="Pathogen Informatics"/>
        </authorList>
    </citation>
    <scope>NUCLEOTIDE SEQUENCE [LARGE SCALE GENOMIC DNA]</scope>
    <source>
        <strain evidence="2 3">NCTC13364</strain>
    </source>
</reference>
<dbReference type="EMBL" id="FKBS01000025">
    <property type="protein sequence ID" value="SAI46998.1"/>
    <property type="molecule type" value="Genomic_DNA"/>
</dbReference>
<dbReference type="InterPro" id="IPR016181">
    <property type="entry name" value="Acyl_CoA_acyltransferase"/>
</dbReference>
<accession>A0A157QN08</accession>
<dbReference type="GO" id="GO:0016747">
    <property type="term" value="F:acyltransferase activity, transferring groups other than amino-acyl groups"/>
    <property type="evidence" value="ECO:0007669"/>
    <property type="project" value="InterPro"/>
</dbReference>
<dbReference type="PROSITE" id="PS51186">
    <property type="entry name" value="GNAT"/>
    <property type="match status" value="1"/>
</dbReference>
<dbReference type="Pfam" id="PF00300">
    <property type="entry name" value="His_Phos_1"/>
    <property type="match status" value="1"/>
</dbReference>
<name>A0A157QN08_9BORD</name>
<evidence type="ECO:0000259" key="1">
    <source>
        <dbReference type="PROSITE" id="PS51186"/>
    </source>
</evidence>
<dbReference type="InterPro" id="IPR029033">
    <property type="entry name" value="His_PPase_superfam"/>
</dbReference>
<dbReference type="InterPro" id="IPR013078">
    <property type="entry name" value="His_Pase_superF_clade-1"/>
</dbReference>
<dbReference type="SUPFAM" id="SSF55729">
    <property type="entry name" value="Acyl-CoA N-acyltransferases (Nat)"/>
    <property type="match status" value="1"/>
</dbReference>
<dbReference type="SUPFAM" id="SSF53254">
    <property type="entry name" value="Phosphoglycerate mutase-like"/>
    <property type="match status" value="1"/>
</dbReference>
<dbReference type="Gene3D" id="3.40.630.30">
    <property type="match status" value="1"/>
</dbReference>
<sequence length="314" mass="34909">MVERLEHGQRGLFLLRDGGAALGLAEAWLESGPVRTLHVCDFYIAAAHQRKGLGQALWYAVVQWGRCAGARRIRVQIEVDEPASVFWQKLGLQALSIADRRIEYGMGMPDLRLSWIRHGEIAPLDHLEVCPTDEEISLAQSAADLATSLGTRLLGPPEGQQIFSSPQRRARETAQALSSHSARYVIAHDSALCEFFPVELIGMRLDDIEARYGADYEHRLIHTPLDMPFAASESAHAAVRRVSQFMEHVGSASITCALPVIVSHQNLHNLFVAHVLGANLNQSGRLHLQNLHATTFIYDPYTKRFEIESLNVPL</sequence>
<organism evidence="2 3">
    <name type="scientific">Bordetella ansorpii</name>
    <dbReference type="NCBI Taxonomy" id="288768"/>
    <lineage>
        <taxon>Bacteria</taxon>
        <taxon>Pseudomonadati</taxon>
        <taxon>Pseudomonadota</taxon>
        <taxon>Betaproteobacteria</taxon>
        <taxon>Burkholderiales</taxon>
        <taxon>Alcaligenaceae</taxon>
        <taxon>Bordetella</taxon>
    </lineage>
</organism>
<evidence type="ECO:0000313" key="2">
    <source>
        <dbReference type="EMBL" id="SAI46998.1"/>
    </source>
</evidence>
<dbReference type="Proteomes" id="UP000077037">
    <property type="component" value="Unassembled WGS sequence"/>
</dbReference>
<evidence type="ECO:0000313" key="3">
    <source>
        <dbReference type="Proteomes" id="UP000077037"/>
    </source>
</evidence>
<dbReference type="CDD" id="cd04301">
    <property type="entry name" value="NAT_SF"/>
    <property type="match status" value="1"/>
</dbReference>
<dbReference type="RefSeq" id="WP_162270290.1">
    <property type="nucleotide sequence ID" value="NZ_FKBS01000025.1"/>
</dbReference>
<proteinExistence type="predicted"/>